<dbReference type="PANTHER" id="PTHR30055:SF146">
    <property type="entry name" value="HTH-TYPE TRANSCRIPTIONAL DUAL REGULATOR CECR"/>
    <property type="match status" value="1"/>
</dbReference>
<dbReference type="EMBL" id="SZYE01000182">
    <property type="protein sequence ID" value="TKR22463.1"/>
    <property type="molecule type" value="Genomic_DNA"/>
</dbReference>
<dbReference type="OrthoDB" id="3403733at2"/>
<evidence type="ECO:0000256" key="1">
    <source>
        <dbReference type="ARBA" id="ARBA00023125"/>
    </source>
</evidence>
<dbReference type="PANTHER" id="PTHR30055">
    <property type="entry name" value="HTH-TYPE TRANSCRIPTIONAL REGULATOR RUTR"/>
    <property type="match status" value="1"/>
</dbReference>
<dbReference type="InterPro" id="IPR009057">
    <property type="entry name" value="Homeodomain-like_sf"/>
</dbReference>
<dbReference type="InterPro" id="IPR050109">
    <property type="entry name" value="HTH-type_TetR-like_transc_reg"/>
</dbReference>
<dbReference type="SUPFAM" id="SSF48498">
    <property type="entry name" value="Tetracyclin repressor-like, C-terminal domain"/>
    <property type="match status" value="1"/>
</dbReference>
<dbReference type="InterPro" id="IPR036271">
    <property type="entry name" value="Tet_transcr_reg_TetR-rel_C_sf"/>
</dbReference>
<dbReference type="InterPro" id="IPR001647">
    <property type="entry name" value="HTH_TetR"/>
</dbReference>
<comment type="caution">
    <text evidence="4">The sequence shown here is derived from an EMBL/GenBank/DDBJ whole genome shotgun (WGS) entry which is preliminary data.</text>
</comment>
<feature type="domain" description="HTH tetR-type" evidence="3">
    <location>
        <begin position="13"/>
        <end position="72"/>
    </location>
</feature>
<gene>
    <name evidence="4" type="ORF">FA014_16325</name>
</gene>
<organism evidence="4 5">
    <name type="scientific">Cellulomonas hominis</name>
    <dbReference type="NCBI Taxonomy" id="156981"/>
    <lineage>
        <taxon>Bacteria</taxon>
        <taxon>Bacillati</taxon>
        <taxon>Actinomycetota</taxon>
        <taxon>Actinomycetes</taxon>
        <taxon>Micrococcales</taxon>
        <taxon>Cellulomonadaceae</taxon>
        <taxon>Cellulomonas</taxon>
    </lineage>
</organism>
<reference evidence="4 5" key="1">
    <citation type="submission" date="2019-05" db="EMBL/GenBank/DDBJ databases">
        <title>Genome sequence of Cellulomonas hominis strain CS1.</title>
        <authorList>
            <person name="Belmont J."/>
            <person name="Maclea K.S."/>
        </authorList>
    </citation>
    <scope>NUCLEOTIDE SEQUENCE [LARGE SCALE GENOMIC DNA]</scope>
    <source>
        <strain evidence="4 5">CS1</strain>
    </source>
</reference>
<sequence>MLNVRSASTDDDLTARARIRDAALLRFARDGFGAGLRAVAADAGVSPALVIHHFGSKDGLRAACDAYVLDRIRAQKEASLTTETPRESMAHLSDLTQYGPVFGYVVRSLAAGGELASRFVDDMVAATEDYLALGVAAGTVSPSVDPAGRARYLVAQSVGLLQLALIDAEAGRAPSPTLDPVAAFTALSRWAVVPAMEMLTEPLLTDHGLLAAAIDELAREEP</sequence>
<dbReference type="Gene3D" id="1.10.357.10">
    <property type="entry name" value="Tetracycline Repressor, domain 2"/>
    <property type="match status" value="1"/>
</dbReference>
<dbReference type="Proteomes" id="UP000308121">
    <property type="component" value="Unassembled WGS sequence"/>
</dbReference>
<protein>
    <submittedName>
        <fullName evidence="4">Helix-turn-helix transcriptional regulator</fullName>
    </submittedName>
</protein>
<dbReference type="Pfam" id="PF17933">
    <property type="entry name" value="TetR_C_25"/>
    <property type="match status" value="1"/>
</dbReference>
<dbReference type="InterPro" id="IPR041484">
    <property type="entry name" value="TetR_C_25"/>
</dbReference>
<dbReference type="SUPFAM" id="SSF46689">
    <property type="entry name" value="Homeodomain-like"/>
    <property type="match status" value="1"/>
</dbReference>
<dbReference type="GO" id="GO:0000976">
    <property type="term" value="F:transcription cis-regulatory region binding"/>
    <property type="evidence" value="ECO:0007669"/>
    <property type="project" value="TreeGrafter"/>
</dbReference>
<dbReference type="PROSITE" id="PS50977">
    <property type="entry name" value="HTH_TETR_2"/>
    <property type="match status" value="1"/>
</dbReference>
<evidence type="ECO:0000256" key="2">
    <source>
        <dbReference type="PROSITE-ProRule" id="PRU00335"/>
    </source>
</evidence>
<evidence type="ECO:0000259" key="3">
    <source>
        <dbReference type="PROSITE" id="PS50977"/>
    </source>
</evidence>
<accession>A0A7Z8JYM1</accession>
<evidence type="ECO:0000313" key="4">
    <source>
        <dbReference type="EMBL" id="TKR22463.1"/>
    </source>
</evidence>
<dbReference type="GO" id="GO:0003700">
    <property type="term" value="F:DNA-binding transcription factor activity"/>
    <property type="evidence" value="ECO:0007669"/>
    <property type="project" value="TreeGrafter"/>
</dbReference>
<name>A0A7Z8JYM1_9CELL</name>
<keyword evidence="1 2" id="KW-0238">DNA-binding</keyword>
<proteinExistence type="predicted"/>
<dbReference type="Pfam" id="PF00440">
    <property type="entry name" value="TetR_N"/>
    <property type="match status" value="1"/>
</dbReference>
<dbReference type="AlphaFoldDB" id="A0A7Z8JYM1"/>
<feature type="DNA-binding region" description="H-T-H motif" evidence="2">
    <location>
        <begin position="35"/>
        <end position="54"/>
    </location>
</feature>
<evidence type="ECO:0000313" key="5">
    <source>
        <dbReference type="Proteomes" id="UP000308121"/>
    </source>
</evidence>